<dbReference type="InterPro" id="IPR014721">
    <property type="entry name" value="Ribsml_uS5_D2-typ_fold_subgr"/>
</dbReference>
<feature type="domain" description="Lon proteolytic" evidence="3">
    <location>
        <begin position="517"/>
        <end position="678"/>
    </location>
</feature>
<dbReference type="PRINTS" id="PR00830">
    <property type="entry name" value="ENDOLAPTASE"/>
</dbReference>
<dbReference type="GO" id="GO:0012505">
    <property type="term" value="C:endomembrane system"/>
    <property type="evidence" value="ECO:0007669"/>
    <property type="project" value="UniProtKB-SubCell"/>
</dbReference>
<accession>A0A1F2P7K3</accession>
<dbReference type="SUPFAM" id="SSF54211">
    <property type="entry name" value="Ribosomal protein S5 domain 2-like"/>
    <property type="match status" value="1"/>
</dbReference>
<dbReference type="InterPro" id="IPR027417">
    <property type="entry name" value="P-loop_NTPase"/>
</dbReference>
<proteinExistence type="predicted"/>
<dbReference type="Pfam" id="PF20442">
    <property type="entry name" value="BrxL_N"/>
    <property type="match status" value="1"/>
</dbReference>
<dbReference type="NCBIfam" id="TIGR02653">
    <property type="entry name" value="Lon_rel_chp"/>
    <property type="match status" value="1"/>
</dbReference>
<comment type="subcellular location">
    <subcellularLocation>
        <location evidence="1">Endomembrane system</location>
        <topology evidence="1">Multi-pass membrane protein</topology>
    </subcellularLocation>
</comment>
<comment type="caution">
    <text evidence="5">The sequence shown here is derived from an EMBL/GenBank/DDBJ whole genome shotgun (WGS) entry which is preliminary data.</text>
</comment>
<dbReference type="NCBIfam" id="TIGR02688">
    <property type="entry name" value="BREX system Lon protease-like protein BrxL"/>
    <property type="match status" value="1"/>
</dbReference>
<dbReference type="GO" id="GO:0004176">
    <property type="term" value="F:ATP-dependent peptidase activity"/>
    <property type="evidence" value="ECO:0007669"/>
    <property type="project" value="InterPro"/>
</dbReference>
<evidence type="ECO:0000259" key="4">
    <source>
        <dbReference type="Pfam" id="PF20442"/>
    </source>
</evidence>
<dbReference type="InterPro" id="IPR027065">
    <property type="entry name" value="Lon_Prtase"/>
</dbReference>
<evidence type="ECO:0000259" key="3">
    <source>
        <dbReference type="Pfam" id="PF05362"/>
    </source>
</evidence>
<evidence type="ECO:0000256" key="1">
    <source>
        <dbReference type="ARBA" id="ARBA00004127"/>
    </source>
</evidence>
<dbReference type="GO" id="GO:0006508">
    <property type="term" value="P:proteolysis"/>
    <property type="evidence" value="ECO:0007669"/>
    <property type="project" value="UniProtKB-KW"/>
</dbReference>
<dbReference type="InterPro" id="IPR046838">
    <property type="entry name" value="BrxL_N"/>
</dbReference>
<dbReference type="PANTHER" id="PTHR10046">
    <property type="entry name" value="ATP DEPENDENT LON PROTEASE FAMILY MEMBER"/>
    <property type="match status" value="1"/>
</dbReference>
<dbReference type="InterPro" id="IPR014061">
    <property type="entry name" value="BrxL-like"/>
</dbReference>
<dbReference type="GO" id="GO:0005524">
    <property type="term" value="F:ATP binding"/>
    <property type="evidence" value="ECO:0007669"/>
    <property type="project" value="InterPro"/>
</dbReference>
<dbReference type="Gene3D" id="3.30.230.10">
    <property type="match status" value="1"/>
</dbReference>
<dbReference type="InterPro" id="IPR008269">
    <property type="entry name" value="Lon_proteolytic"/>
</dbReference>
<evidence type="ECO:0000313" key="5">
    <source>
        <dbReference type="EMBL" id="OFV66972.1"/>
    </source>
</evidence>
<reference evidence="5" key="1">
    <citation type="submission" date="2016-05" db="EMBL/GenBank/DDBJ databases">
        <title>Microbial consortia oxidize butane by reversing methanogenesis.</title>
        <authorList>
            <person name="Laso-Perez R."/>
            <person name="Richter M."/>
            <person name="Wegener G."/>
            <person name="Musat F."/>
        </authorList>
    </citation>
    <scope>NUCLEOTIDE SEQUENCE [LARGE SCALE GENOMIC DNA]</scope>
    <source>
        <strain evidence="5">BOX1</strain>
    </source>
</reference>
<evidence type="ECO:0000313" key="6">
    <source>
        <dbReference type="Proteomes" id="UP000185779"/>
    </source>
</evidence>
<dbReference type="Pfam" id="PF13337">
    <property type="entry name" value="BrxL_ATPase"/>
    <property type="match status" value="1"/>
</dbReference>
<dbReference type="AlphaFoldDB" id="A0A1F2P7K3"/>
<dbReference type="Pfam" id="PF05362">
    <property type="entry name" value="Lon_C"/>
    <property type="match status" value="1"/>
</dbReference>
<keyword evidence="2 5" id="KW-0378">Hydrolase</keyword>
<dbReference type="SUPFAM" id="SSF52540">
    <property type="entry name" value="P-loop containing nucleoside triphosphate hydrolases"/>
    <property type="match status" value="1"/>
</dbReference>
<dbReference type="InterPro" id="IPR020568">
    <property type="entry name" value="Ribosomal_Su5_D2-typ_SF"/>
</dbReference>
<dbReference type="GO" id="GO:0004252">
    <property type="term" value="F:serine-type endopeptidase activity"/>
    <property type="evidence" value="ECO:0007669"/>
    <property type="project" value="InterPro"/>
</dbReference>
<name>A0A1F2P7K3_9EURY</name>
<dbReference type="GO" id="GO:0030163">
    <property type="term" value="P:protein catabolic process"/>
    <property type="evidence" value="ECO:0007669"/>
    <property type="project" value="InterPro"/>
</dbReference>
<feature type="domain" description="BREX system Lon protease-like BrxL N-terminal" evidence="4">
    <location>
        <begin position="13"/>
        <end position="143"/>
    </location>
</feature>
<dbReference type="STRING" id="1839936.SBU_000265"/>
<evidence type="ECO:0000256" key="2">
    <source>
        <dbReference type="ARBA" id="ARBA00022670"/>
    </source>
</evidence>
<gene>
    <name evidence="5" type="ORF">SBU_000265</name>
</gene>
<dbReference type="InterPro" id="IPR013473">
    <property type="entry name" value="BrxL"/>
</dbReference>
<dbReference type="Proteomes" id="UP000185779">
    <property type="component" value="Unassembled WGS sequence"/>
</dbReference>
<organism evidence="5 6">
    <name type="scientific">Candidatus Syntropharchaeum butanivorans</name>
    <dbReference type="NCBI Taxonomy" id="1839936"/>
    <lineage>
        <taxon>Archaea</taxon>
        <taxon>Methanobacteriati</taxon>
        <taxon>Methanobacteriota</taxon>
        <taxon>Stenosarchaea group</taxon>
        <taxon>Methanomicrobia</taxon>
        <taxon>Methanosarcinales</taxon>
        <taxon>ANME-2 cluster</taxon>
        <taxon>Candidatus Syntropharchaeum</taxon>
    </lineage>
</organism>
<protein>
    <submittedName>
        <fullName evidence="5">ATP-dependent Lon protease</fullName>
    </submittedName>
</protein>
<dbReference type="EMBL" id="LYOR01000001">
    <property type="protein sequence ID" value="OFV66972.1"/>
    <property type="molecule type" value="Genomic_DNA"/>
</dbReference>
<keyword evidence="6" id="KW-1185">Reference proteome</keyword>
<sequence length="681" mass="77047">MEIDELDEKAFRNFEGRIVRKDLVNTLKGQINVPTYVLEYLLGKYCSSSDEEVVEAGLQEVKKILSEDYVRPDQIELFKAKVREFGQHRVIDKVKVRLVETEDKYWASLVNLQIEKVNIGEDLVYRYERLLAGGIWAIVDLSYNPTIYHKKELRPFVIEDIKPIQLASGNVITEVKECRGDFTREEWLDLILRSAGLEPNVLSNRLKMLYFARLIPFVENNYNLVELGPRGTGKSYVYRELSPYSILVSGGDVTVASLFVSLSGKGRIGLVGLWDVVAFDEVAGLTRLANPQAINILKDYMESGSFSRGREEITALASLVFVGNINVDIETALRTSHLFIAFPYEMQDLAFLDRFHAYLPGWEFPKMKSDMLTNHYGLVVDYLAEVFKELRKLSFGDAIDQYFELGRALNKRDEKAVRKTVSGFIKLLHPDGEFTREDVELYIRLAIEFRRRIKEQLKRMGGIEYWNSALSFVDKLNGREYIISLPEQRAATLISPDPLPPGTVYTVGLDVESGKYALFRIEVAKMKGNGYTITGAVGRAMKEAVRTSYDYLKSNITKFTIDKSLDDYNVHFQVVNIMQAKEGSQTASAFFVALYSSLMDVPVKPGTVVLGEITIQGGVLPIQDFAECVQLARENGARRVVVPISNSKDIGLLPPELLQGLEISFYSDPRECLIHALEGFG</sequence>
<dbReference type="PATRIC" id="fig|1839936.3.peg.266"/>
<keyword evidence="2 5" id="KW-0645">Protease</keyword>